<comment type="caution">
    <text evidence="2">The sequence shown here is derived from an EMBL/GenBank/DDBJ whole genome shotgun (WGS) entry which is preliminary data.</text>
</comment>
<evidence type="ECO:0000256" key="1">
    <source>
        <dbReference type="SAM" id="SignalP"/>
    </source>
</evidence>
<reference evidence="2" key="1">
    <citation type="submission" date="2023-08" db="EMBL/GenBank/DDBJ databases">
        <title>Black Yeasts Isolated from many extreme environments.</title>
        <authorList>
            <person name="Coleine C."/>
            <person name="Stajich J.E."/>
            <person name="Selbmann L."/>
        </authorList>
    </citation>
    <scope>NUCLEOTIDE SEQUENCE</scope>
    <source>
        <strain evidence="2">CCFEE 5810</strain>
    </source>
</reference>
<keyword evidence="1" id="KW-0732">Signal</keyword>
<sequence length="129" mass="13326">MSFTKIIIAAALAVSAMAAPTSNLLEERATDGVVIATYNLGGQGCTLNQGGSTSVFTIPISANGTCTPFSGFPPYQVKSAKTLSVTGNYHCKVVYNDKCGDVQGTPGPTSVCETANKYFGGVYILCNAK</sequence>
<proteinExistence type="predicted"/>
<gene>
    <name evidence="2" type="ORF">LTR97_007748</name>
</gene>
<evidence type="ECO:0000313" key="2">
    <source>
        <dbReference type="EMBL" id="KAK5696447.1"/>
    </source>
</evidence>
<feature type="signal peptide" evidence="1">
    <location>
        <begin position="1"/>
        <end position="18"/>
    </location>
</feature>
<feature type="chain" id="PRO_5042977983" evidence="1">
    <location>
        <begin position="19"/>
        <end position="129"/>
    </location>
</feature>
<name>A0AAN7W417_9PEZI</name>
<protein>
    <submittedName>
        <fullName evidence="2">Uncharacterized protein</fullName>
    </submittedName>
</protein>
<accession>A0AAN7W417</accession>
<evidence type="ECO:0000313" key="3">
    <source>
        <dbReference type="Proteomes" id="UP001310594"/>
    </source>
</evidence>
<dbReference type="AlphaFoldDB" id="A0AAN7W417"/>
<dbReference type="EMBL" id="JAVRQU010000012">
    <property type="protein sequence ID" value="KAK5696447.1"/>
    <property type="molecule type" value="Genomic_DNA"/>
</dbReference>
<organism evidence="2 3">
    <name type="scientific">Elasticomyces elasticus</name>
    <dbReference type="NCBI Taxonomy" id="574655"/>
    <lineage>
        <taxon>Eukaryota</taxon>
        <taxon>Fungi</taxon>
        <taxon>Dikarya</taxon>
        <taxon>Ascomycota</taxon>
        <taxon>Pezizomycotina</taxon>
        <taxon>Dothideomycetes</taxon>
        <taxon>Dothideomycetidae</taxon>
        <taxon>Mycosphaerellales</taxon>
        <taxon>Teratosphaeriaceae</taxon>
        <taxon>Elasticomyces</taxon>
    </lineage>
</organism>
<dbReference type="Proteomes" id="UP001310594">
    <property type="component" value="Unassembled WGS sequence"/>
</dbReference>